<evidence type="ECO:0000259" key="11">
    <source>
        <dbReference type="Pfam" id="PF02108"/>
    </source>
</evidence>
<evidence type="ECO:0000313" key="13">
    <source>
        <dbReference type="Proteomes" id="UP000318126"/>
    </source>
</evidence>
<gene>
    <name evidence="12" type="primary">fliH</name>
    <name evidence="12" type="ORF">FN961_04035</name>
</gene>
<evidence type="ECO:0000256" key="6">
    <source>
        <dbReference type="ARBA" id="ARBA00022490"/>
    </source>
</evidence>
<evidence type="ECO:0000256" key="7">
    <source>
        <dbReference type="ARBA" id="ARBA00022795"/>
    </source>
</evidence>
<dbReference type="InterPro" id="IPR051472">
    <property type="entry name" value="T3SS_Stator/FliH"/>
</dbReference>
<comment type="caution">
    <text evidence="12">The sequence shown here is derived from an EMBL/GenBank/DDBJ whole genome shotgun (WGS) entry which is preliminary data.</text>
</comment>
<dbReference type="PRINTS" id="PR01003">
    <property type="entry name" value="FLGFLIH"/>
</dbReference>
<dbReference type="AlphaFoldDB" id="A0A553JT64"/>
<proteinExistence type="inferred from homology"/>
<feature type="region of interest" description="Disordered" evidence="10">
    <location>
        <begin position="1"/>
        <end position="32"/>
    </location>
</feature>
<dbReference type="Pfam" id="PF02108">
    <property type="entry name" value="FliH"/>
    <property type="match status" value="1"/>
</dbReference>
<dbReference type="InterPro" id="IPR018035">
    <property type="entry name" value="Flagellar_FliH/T3SS_HrpE"/>
</dbReference>
<feature type="compositionally biased region" description="Low complexity" evidence="10">
    <location>
        <begin position="297"/>
        <end position="308"/>
    </location>
</feature>
<organism evidence="12 13">
    <name type="scientific">Shewanella hanedai</name>
    <name type="common">Alteromonas hanedai</name>
    <dbReference type="NCBI Taxonomy" id="25"/>
    <lineage>
        <taxon>Bacteria</taxon>
        <taxon>Pseudomonadati</taxon>
        <taxon>Pseudomonadota</taxon>
        <taxon>Gammaproteobacteria</taxon>
        <taxon>Alteromonadales</taxon>
        <taxon>Shewanellaceae</taxon>
        <taxon>Shewanella</taxon>
    </lineage>
</organism>
<keyword evidence="7" id="KW-1005">Bacterial flagellum biogenesis</keyword>
<reference evidence="13" key="1">
    <citation type="submission" date="2019-07" db="EMBL/GenBank/DDBJ databases">
        <title>Shewanella sp. YLB-08 draft genomic sequence.</title>
        <authorList>
            <person name="Yu L."/>
        </authorList>
    </citation>
    <scope>NUCLEOTIDE SEQUENCE [LARGE SCALE GENOMIC DNA]</scope>
    <source>
        <strain evidence="13">JCM 20706</strain>
    </source>
</reference>
<keyword evidence="13" id="KW-1185">Reference proteome</keyword>
<dbReference type="GO" id="GO:0071973">
    <property type="term" value="P:bacterial-type flagellum-dependent cell motility"/>
    <property type="evidence" value="ECO:0007669"/>
    <property type="project" value="InterPro"/>
</dbReference>
<dbReference type="PANTHER" id="PTHR34982">
    <property type="entry name" value="YOP PROTEINS TRANSLOCATION PROTEIN L"/>
    <property type="match status" value="1"/>
</dbReference>
<dbReference type="GO" id="GO:0015031">
    <property type="term" value="P:protein transport"/>
    <property type="evidence" value="ECO:0007669"/>
    <property type="project" value="UniProtKB-KW"/>
</dbReference>
<feature type="region of interest" description="Disordered" evidence="10">
    <location>
        <begin position="283"/>
        <end position="331"/>
    </location>
</feature>
<dbReference type="NCBIfam" id="NF004267">
    <property type="entry name" value="PRK05687.1-3"/>
    <property type="match status" value="1"/>
</dbReference>
<dbReference type="RefSeq" id="WP_143563265.1">
    <property type="nucleotide sequence ID" value="NZ_BMPL01000003.1"/>
</dbReference>
<dbReference type="EMBL" id="VKGK01000003">
    <property type="protein sequence ID" value="TRY15653.1"/>
    <property type="molecule type" value="Genomic_DNA"/>
</dbReference>
<evidence type="ECO:0000313" key="12">
    <source>
        <dbReference type="EMBL" id="TRY15653.1"/>
    </source>
</evidence>
<dbReference type="GO" id="GO:0009288">
    <property type="term" value="C:bacterial-type flagellum"/>
    <property type="evidence" value="ECO:0007669"/>
    <property type="project" value="InterPro"/>
</dbReference>
<keyword evidence="6" id="KW-0963">Cytoplasm</keyword>
<evidence type="ECO:0000256" key="10">
    <source>
        <dbReference type="SAM" id="MobiDB-lite"/>
    </source>
</evidence>
<dbReference type="NCBIfam" id="NF004270">
    <property type="entry name" value="PRK05687.2-1"/>
    <property type="match status" value="1"/>
</dbReference>
<keyword evidence="5" id="KW-0813">Transport</keyword>
<protein>
    <recommendedName>
        <fullName evidence="4">Flagellar assembly protein FliH</fullName>
    </recommendedName>
</protein>
<keyword evidence="12" id="KW-0969">Cilium</keyword>
<keyword evidence="12" id="KW-0282">Flagellum</keyword>
<dbReference type="OrthoDB" id="8480773at2"/>
<comment type="subcellular location">
    <subcellularLocation>
        <location evidence="2">Cytoplasm</location>
    </subcellularLocation>
</comment>
<evidence type="ECO:0000256" key="9">
    <source>
        <dbReference type="ARBA" id="ARBA00023225"/>
    </source>
</evidence>
<keyword evidence="8" id="KW-0653">Protein transport</keyword>
<keyword evidence="9" id="KW-1006">Bacterial flagellum protein export</keyword>
<feature type="domain" description="Flagellar assembly protein FliH/Type III secretion system HrpE" evidence="11">
    <location>
        <begin position="125"/>
        <end position="249"/>
    </location>
</feature>
<dbReference type="GO" id="GO:0003774">
    <property type="term" value="F:cytoskeletal motor activity"/>
    <property type="evidence" value="ECO:0007669"/>
    <property type="project" value="InterPro"/>
</dbReference>
<evidence type="ECO:0000256" key="8">
    <source>
        <dbReference type="ARBA" id="ARBA00022927"/>
    </source>
</evidence>
<evidence type="ECO:0000256" key="4">
    <source>
        <dbReference type="ARBA" id="ARBA00016507"/>
    </source>
</evidence>
<dbReference type="GO" id="GO:0005829">
    <property type="term" value="C:cytosol"/>
    <property type="evidence" value="ECO:0007669"/>
    <property type="project" value="TreeGrafter"/>
</dbReference>
<dbReference type="PANTHER" id="PTHR34982:SF1">
    <property type="entry name" value="FLAGELLAR ASSEMBLY PROTEIN FLIH"/>
    <property type="match status" value="1"/>
</dbReference>
<dbReference type="InterPro" id="IPR000563">
    <property type="entry name" value="Flag_FliH"/>
</dbReference>
<comment type="similarity">
    <text evidence="3">Belongs to the FliH family.</text>
</comment>
<comment type="function">
    <text evidence="1">Needed for flagellar regrowth and assembly.</text>
</comment>
<evidence type="ECO:0000256" key="2">
    <source>
        <dbReference type="ARBA" id="ARBA00004496"/>
    </source>
</evidence>
<keyword evidence="12" id="KW-0966">Cell projection</keyword>
<feature type="compositionally biased region" description="Acidic residues" evidence="10">
    <location>
        <begin position="1"/>
        <end position="11"/>
    </location>
</feature>
<evidence type="ECO:0000256" key="3">
    <source>
        <dbReference type="ARBA" id="ARBA00006602"/>
    </source>
</evidence>
<dbReference type="Proteomes" id="UP000318126">
    <property type="component" value="Unassembled WGS sequence"/>
</dbReference>
<dbReference type="GO" id="GO:0044781">
    <property type="term" value="P:bacterial-type flagellum organization"/>
    <property type="evidence" value="ECO:0007669"/>
    <property type="project" value="UniProtKB-KW"/>
</dbReference>
<evidence type="ECO:0000256" key="5">
    <source>
        <dbReference type="ARBA" id="ARBA00022448"/>
    </source>
</evidence>
<sequence length="331" mass="37132">MKPNEPEDSTDTEIQTQKSEQEYTQWHIPDVTEAIPEDVSNLFGRRTLQKPITEEPASILPPTLSQIEEIRQEAENEGFSQGKEEGHQAGLEAGRLEGLKQGHEEGFEQGKEQGYQEGIEKALELVKRFEHLVNQFEKPLELLDNEIEQELVSLTLKLARAVVGHEIKTHPEHILTTLRQGVDSLPLKEQGVVIRLHPDDYQLTQELYTANQLEKNRWELESDPSLSHGDCIISSQRSSIDMRLESRMSAVLQELEGHHQNLGQIVEQQKQTLGTSSVVNHGEDVEDDLHSNPELNAADTPASADSAPLIEDPINQADDTQVASDDSVEKL</sequence>
<feature type="compositionally biased region" description="Polar residues" evidence="10">
    <location>
        <begin position="12"/>
        <end position="24"/>
    </location>
</feature>
<evidence type="ECO:0000256" key="1">
    <source>
        <dbReference type="ARBA" id="ARBA00003041"/>
    </source>
</evidence>
<name>A0A553JT64_SHEHA</name>
<accession>A0A553JT64</accession>